<accession>A0A7C9LTW7</accession>
<keyword evidence="2" id="KW-1185">Reference proteome</keyword>
<comment type="caution">
    <text evidence="1">The sequence shown here is derived from an EMBL/GenBank/DDBJ whole genome shotgun (WGS) entry which is preliminary data.</text>
</comment>
<dbReference type="EMBL" id="WQLB01000009">
    <property type="protein sequence ID" value="MVN86920.1"/>
    <property type="molecule type" value="Genomic_DNA"/>
</dbReference>
<dbReference type="RefSeq" id="WP_157458970.1">
    <property type="nucleotide sequence ID" value="NZ_WQLB01000009.1"/>
</dbReference>
<dbReference type="AlphaFoldDB" id="A0A7C9LTW7"/>
<proteinExistence type="predicted"/>
<reference evidence="1 2" key="1">
    <citation type="submission" date="2019-12" db="EMBL/GenBank/DDBJ databases">
        <title>Deinococcus sp. HMF7620 Genome sequencing and assembly.</title>
        <authorList>
            <person name="Kang H."/>
            <person name="Kim H."/>
            <person name="Joh K."/>
        </authorList>
    </citation>
    <scope>NUCLEOTIDE SEQUENCE [LARGE SCALE GENOMIC DNA]</scope>
    <source>
        <strain evidence="1 2">HMF7620</strain>
    </source>
</reference>
<name>A0A7C9LTW7_9DEIO</name>
<organism evidence="1 2">
    <name type="scientific">Deinococcus arboris</name>
    <dbReference type="NCBI Taxonomy" id="2682977"/>
    <lineage>
        <taxon>Bacteria</taxon>
        <taxon>Thermotogati</taxon>
        <taxon>Deinococcota</taxon>
        <taxon>Deinococci</taxon>
        <taxon>Deinococcales</taxon>
        <taxon>Deinococcaceae</taxon>
        <taxon>Deinococcus</taxon>
    </lineage>
</organism>
<gene>
    <name evidence="1" type="ORF">GO986_09095</name>
</gene>
<evidence type="ECO:0000313" key="2">
    <source>
        <dbReference type="Proteomes" id="UP000483286"/>
    </source>
</evidence>
<protein>
    <submittedName>
        <fullName evidence="1">Uncharacterized protein</fullName>
    </submittedName>
</protein>
<dbReference type="Proteomes" id="UP000483286">
    <property type="component" value="Unassembled WGS sequence"/>
</dbReference>
<sequence>MSAGPFPSDAMFLQLEAEAHNVVLDPGEGITFNVRTNYPKENRTFQFVDLTTSKEDVGMGELNISLNLSQANFAGIEVFDPQGQSAGAIYEAPVGEPPLFGYSHPTGTSFEAYTTVKLPAHLAVPGRHRVRAVLRVESTILTYTTAYSLYTTPGASLVLRDAGGNELTQAGFHYMNLGPVVRTSAGQLHLHGMRRRGEPTTNGFWTPGAFEIVDDTDPDSPSSSVVPLLRYCGRDGQDYELPFTLAGGGGLPGGGGGGSS</sequence>
<evidence type="ECO:0000313" key="1">
    <source>
        <dbReference type="EMBL" id="MVN86920.1"/>
    </source>
</evidence>